<protein>
    <submittedName>
        <fullName evidence="8">Uracil permease</fullName>
    </submittedName>
</protein>
<dbReference type="GO" id="GO:0005886">
    <property type="term" value="C:plasma membrane"/>
    <property type="evidence" value="ECO:0007669"/>
    <property type="project" value="TreeGrafter"/>
</dbReference>
<reference evidence="8" key="1">
    <citation type="submission" date="2019-08" db="EMBL/GenBank/DDBJ databases">
        <authorList>
            <person name="Kucharzyk K."/>
            <person name="Murdoch R.W."/>
            <person name="Higgins S."/>
            <person name="Loffler F."/>
        </authorList>
    </citation>
    <scope>NUCLEOTIDE SEQUENCE</scope>
</reference>
<feature type="transmembrane region" description="Helical" evidence="7">
    <location>
        <begin position="321"/>
        <end position="340"/>
    </location>
</feature>
<feature type="transmembrane region" description="Helical" evidence="7">
    <location>
        <begin position="352"/>
        <end position="374"/>
    </location>
</feature>
<sequence>MTKAKETVTGYLPDETPSTGKLIVFAFQQLLVMFPATVTVALLTGFHISTTIFASGLATLAFLFVTKGKIPLYYGSSFSYIAAIVSITGASFGQVAPDALISQAQWGIIMSGLVSIAAGLIVSRFGMEVIEKVLPASVTGSIAMVIGISLAGVAITSAAGFSGGQANDKAWIAALVTLFATIGFSVYLKGVAGQLPILFGILVGYIVSIPLGLVDFATIWTGTVVELPHFTLPAPNWMAVAAIMPIAIATIPESTAHLFQLDIYVNDLAKRKGKKEYKIADKLGLNLVGDGLGDIVASLFGGPAGTNYGENISTMAITKNFSVKVLGGAAVMAIILSFIQPLSNAIRSVPGSVINGACIYLFGVIGAQGVAIMINKKVDLFDARNLAVIAVILVVGLGGSYGFPNGMIPAFGMQLPAIATAAVLGIVVNLALSVGRKKA</sequence>
<dbReference type="PANTHER" id="PTHR42810">
    <property type="entry name" value="PURINE PERMEASE C1399.01C-RELATED"/>
    <property type="match status" value="1"/>
</dbReference>
<evidence type="ECO:0000256" key="4">
    <source>
        <dbReference type="ARBA" id="ARBA00022692"/>
    </source>
</evidence>
<feature type="transmembrane region" description="Helical" evidence="7">
    <location>
        <begin position="104"/>
        <end position="122"/>
    </location>
</feature>
<feature type="transmembrane region" description="Helical" evidence="7">
    <location>
        <begin position="415"/>
        <end position="435"/>
    </location>
</feature>
<feature type="transmembrane region" description="Helical" evidence="7">
    <location>
        <begin position="170"/>
        <end position="188"/>
    </location>
</feature>
<comment type="subcellular location">
    <subcellularLocation>
        <location evidence="1">Membrane</location>
        <topology evidence="1">Multi-pass membrane protein</topology>
    </subcellularLocation>
</comment>
<organism evidence="8">
    <name type="scientific">bioreactor metagenome</name>
    <dbReference type="NCBI Taxonomy" id="1076179"/>
    <lineage>
        <taxon>unclassified sequences</taxon>
        <taxon>metagenomes</taxon>
        <taxon>ecological metagenomes</taxon>
    </lineage>
</organism>
<evidence type="ECO:0000256" key="6">
    <source>
        <dbReference type="ARBA" id="ARBA00023136"/>
    </source>
</evidence>
<feature type="transmembrane region" description="Helical" evidence="7">
    <location>
        <begin position="386"/>
        <end position="403"/>
    </location>
</feature>
<dbReference type="EMBL" id="VSSQ01000038">
    <property type="protein sequence ID" value="MPL67631.1"/>
    <property type="molecule type" value="Genomic_DNA"/>
</dbReference>
<evidence type="ECO:0000256" key="7">
    <source>
        <dbReference type="SAM" id="Phobius"/>
    </source>
</evidence>
<feature type="transmembrane region" description="Helical" evidence="7">
    <location>
        <begin position="195"/>
        <end position="214"/>
    </location>
</feature>
<keyword evidence="3" id="KW-0813">Transport</keyword>
<dbReference type="PANTHER" id="PTHR42810:SF2">
    <property type="entry name" value="PURINE PERMEASE C1399.01C-RELATED"/>
    <property type="match status" value="1"/>
</dbReference>
<feature type="transmembrane region" description="Helical" evidence="7">
    <location>
        <begin position="72"/>
        <end position="92"/>
    </location>
</feature>
<evidence type="ECO:0000256" key="5">
    <source>
        <dbReference type="ARBA" id="ARBA00022989"/>
    </source>
</evidence>
<name>A0A644TPS0_9ZZZZ</name>
<proteinExistence type="inferred from homology"/>
<keyword evidence="6 7" id="KW-0472">Membrane</keyword>
<evidence type="ECO:0000256" key="3">
    <source>
        <dbReference type="ARBA" id="ARBA00022448"/>
    </source>
</evidence>
<keyword evidence="4 7" id="KW-0812">Transmembrane</keyword>
<dbReference type="InterPro" id="IPR006043">
    <property type="entry name" value="NCS2"/>
</dbReference>
<comment type="similarity">
    <text evidence="2">Belongs to the nucleobase:cation symporter-2 (NCS2) (TC 2.A.40) family.</text>
</comment>
<feature type="transmembrane region" description="Helical" evidence="7">
    <location>
        <begin position="40"/>
        <end position="65"/>
    </location>
</feature>
<dbReference type="GO" id="GO:0042907">
    <property type="term" value="F:xanthine transmembrane transporter activity"/>
    <property type="evidence" value="ECO:0007669"/>
    <property type="project" value="TreeGrafter"/>
</dbReference>
<evidence type="ECO:0000313" key="8">
    <source>
        <dbReference type="EMBL" id="MPL67631.1"/>
    </source>
</evidence>
<dbReference type="Pfam" id="PF00860">
    <property type="entry name" value="Xan_ur_permease"/>
    <property type="match status" value="1"/>
</dbReference>
<keyword evidence="5 7" id="KW-1133">Transmembrane helix</keyword>
<dbReference type="AlphaFoldDB" id="A0A644TPS0"/>
<evidence type="ECO:0000256" key="1">
    <source>
        <dbReference type="ARBA" id="ARBA00004141"/>
    </source>
</evidence>
<feature type="transmembrane region" description="Helical" evidence="7">
    <location>
        <begin position="134"/>
        <end position="158"/>
    </location>
</feature>
<evidence type="ECO:0000256" key="2">
    <source>
        <dbReference type="ARBA" id="ARBA00008821"/>
    </source>
</evidence>
<comment type="caution">
    <text evidence="8">The sequence shown here is derived from an EMBL/GenBank/DDBJ whole genome shotgun (WGS) entry which is preliminary data.</text>
</comment>
<feature type="transmembrane region" description="Helical" evidence="7">
    <location>
        <begin position="234"/>
        <end position="251"/>
    </location>
</feature>
<gene>
    <name evidence="8" type="primary">uraA_1</name>
    <name evidence="8" type="ORF">SDC9_13329</name>
</gene>
<accession>A0A644TPS0</accession>